<dbReference type="Proteomes" id="UP001148614">
    <property type="component" value="Unassembled WGS sequence"/>
</dbReference>
<reference evidence="1" key="1">
    <citation type="submission" date="2022-07" db="EMBL/GenBank/DDBJ databases">
        <title>Genome Sequence of Xylaria arbuscula.</title>
        <authorList>
            <person name="Buettner E."/>
        </authorList>
    </citation>
    <scope>NUCLEOTIDE SEQUENCE</scope>
    <source>
        <strain evidence="1">VT107</strain>
    </source>
</reference>
<organism evidence="1 2">
    <name type="scientific">Xylaria arbuscula</name>
    <dbReference type="NCBI Taxonomy" id="114810"/>
    <lineage>
        <taxon>Eukaryota</taxon>
        <taxon>Fungi</taxon>
        <taxon>Dikarya</taxon>
        <taxon>Ascomycota</taxon>
        <taxon>Pezizomycotina</taxon>
        <taxon>Sordariomycetes</taxon>
        <taxon>Xylariomycetidae</taxon>
        <taxon>Xylariales</taxon>
        <taxon>Xylariaceae</taxon>
        <taxon>Xylaria</taxon>
    </lineage>
</organism>
<evidence type="ECO:0000313" key="2">
    <source>
        <dbReference type="Proteomes" id="UP001148614"/>
    </source>
</evidence>
<dbReference type="EMBL" id="JANPWZ010001348">
    <property type="protein sequence ID" value="KAJ3566517.1"/>
    <property type="molecule type" value="Genomic_DNA"/>
</dbReference>
<gene>
    <name evidence="1" type="ORF">NPX13_g7097</name>
</gene>
<dbReference type="AlphaFoldDB" id="A0A9W8TJI2"/>
<comment type="caution">
    <text evidence="1">The sequence shown here is derived from an EMBL/GenBank/DDBJ whole genome shotgun (WGS) entry which is preliminary data.</text>
</comment>
<sequence>MEPFIGHIDKQNWQASGIKEPGDDELAWYATSKDLGVHITFQVNLTAGELPGSTRFTQMRHREMILDNCHHHFECLNSLHFLAWRGIVHTPTRHQIELTFNARSMNFEQAGHVELHDGTQELTDVIAGNPFTKGAERMLKENSEELGNAKILRVVLISEDLRDGKKADGDNPLVHLVIEISHR</sequence>
<protein>
    <submittedName>
        <fullName evidence="1">Uncharacterized protein</fullName>
    </submittedName>
</protein>
<name>A0A9W8TJI2_9PEZI</name>
<accession>A0A9W8TJI2</accession>
<dbReference type="VEuPathDB" id="FungiDB:F4678DRAFT_478128"/>
<keyword evidence="2" id="KW-1185">Reference proteome</keyword>
<proteinExistence type="predicted"/>
<evidence type="ECO:0000313" key="1">
    <source>
        <dbReference type="EMBL" id="KAJ3566517.1"/>
    </source>
</evidence>